<evidence type="ECO:0000256" key="3">
    <source>
        <dbReference type="ARBA" id="ARBA00019010"/>
    </source>
</evidence>
<comment type="subcellular location">
    <subcellularLocation>
        <location evidence="1">Cytoplasm</location>
    </subcellularLocation>
</comment>
<evidence type="ECO:0000256" key="4">
    <source>
        <dbReference type="ARBA" id="ARBA00022490"/>
    </source>
</evidence>
<dbReference type="GO" id="GO:0005524">
    <property type="term" value="F:ATP binding"/>
    <property type="evidence" value="ECO:0007669"/>
    <property type="project" value="UniProtKB-KW"/>
</dbReference>
<evidence type="ECO:0000256" key="8">
    <source>
        <dbReference type="ARBA" id="ARBA00022840"/>
    </source>
</evidence>
<protein>
    <recommendedName>
        <fullName evidence="3">tRNA threonylcarbamoyladenosine biosynthesis protein TsaE</fullName>
    </recommendedName>
    <alternativeName>
        <fullName evidence="10">t(6)A37 threonylcarbamoyladenosine biosynthesis protein TsaE</fullName>
    </alternativeName>
</protein>
<dbReference type="EMBL" id="DTGZ01000027">
    <property type="protein sequence ID" value="HGV96950.1"/>
    <property type="molecule type" value="Genomic_DNA"/>
</dbReference>
<keyword evidence="11" id="KW-0808">Transferase</keyword>
<evidence type="ECO:0000256" key="9">
    <source>
        <dbReference type="ARBA" id="ARBA00022842"/>
    </source>
</evidence>
<dbReference type="GO" id="GO:0016740">
    <property type="term" value="F:transferase activity"/>
    <property type="evidence" value="ECO:0007669"/>
    <property type="project" value="UniProtKB-KW"/>
</dbReference>
<accession>A0A7C4TCU1</accession>
<keyword evidence="8" id="KW-0067">ATP-binding</keyword>
<evidence type="ECO:0000256" key="2">
    <source>
        <dbReference type="ARBA" id="ARBA00007599"/>
    </source>
</evidence>
<proteinExistence type="inferred from homology"/>
<dbReference type="Pfam" id="PF02367">
    <property type="entry name" value="TsaE"/>
    <property type="match status" value="1"/>
</dbReference>
<dbReference type="AlphaFoldDB" id="A0A7C4TCU1"/>
<dbReference type="PANTHER" id="PTHR33540">
    <property type="entry name" value="TRNA THREONYLCARBAMOYLADENOSINE BIOSYNTHESIS PROTEIN TSAE"/>
    <property type="match status" value="1"/>
</dbReference>
<keyword evidence="7" id="KW-0547">Nucleotide-binding</keyword>
<dbReference type="GO" id="GO:0005737">
    <property type="term" value="C:cytoplasm"/>
    <property type="evidence" value="ECO:0007669"/>
    <property type="project" value="UniProtKB-SubCell"/>
</dbReference>
<evidence type="ECO:0000313" key="11">
    <source>
        <dbReference type="EMBL" id="HGV96950.1"/>
    </source>
</evidence>
<reference evidence="11" key="1">
    <citation type="journal article" date="2020" name="mSystems">
        <title>Genome- and Community-Level Interaction Insights into Carbon Utilization and Element Cycling Functions of Hydrothermarchaeota in Hydrothermal Sediment.</title>
        <authorList>
            <person name="Zhou Z."/>
            <person name="Liu Y."/>
            <person name="Xu W."/>
            <person name="Pan J."/>
            <person name="Luo Z.H."/>
            <person name="Li M."/>
        </authorList>
    </citation>
    <scope>NUCLEOTIDE SEQUENCE [LARGE SCALE GENOMIC DNA]</scope>
    <source>
        <strain evidence="11">SpSt-774</strain>
    </source>
</reference>
<organism evidence="11">
    <name type="scientific">candidate division WOR-3 bacterium</name>
    <dbReference type="NCBI Taxonomy" id="2052148"/>
    <lineage>
        <taxon>Bacteria</taxon>
        <taxon>Bacteria division WOR-3</taxon>
    </lineage>
</organism>
<dbReference type="InterPro" id="IPR003442">
    <property type="entry name" value="T6A_TsaE"/>
</dbReference>
<comment type="similarity">
    <text evidence="2">Belongs to the TsaE family.</text>
</comment>
<dbReference type="GO" id="GO:0046872">
    <property type="term" value="F:metal ion binding"/>
    <property type="evidence" value="ECO:0007669"/>
    <property type="project" value="UniProtKB-KW"/>
</dbReference>
<sequence>MSKLKEVFVTRSPAETIRLGKTIARKLKPNDRIYLYGELGSGKTTLAKGIGAGLEVKEEITSPSFVIVTNYQGKFPVCHIDLYRLQPSDIASLPIEEYFIKNGITIIEWAERLPSPINQGLKVFLKIKGKNNREISIENLGD</sequence>
<evidence type="ECO:0000256" key="6">
    <source>
        <dbReference type="ARBA" id="ARBA00022723"/>
    </source>
</evidence>
<evidence type="ECO:0000256" key="10">
    <source>
        <dbReference type="ARBA" id="ARBA00032441"/>
    </source>
</evidence>
<name>A0A7C4TCU1_UNCW3</name>
<dbReference type="GO" id="GO:0002949">
    <property type="term" value="P:tRNA threonylcarbamoyladenosine modification"/>
    <property type="evidence" value="ECO:0007669"/>
    <property type="project" value="InterPro"/>
</dbReference>
<comment type="caution">
    <text evidence="11">The sequence shown here is derived from an EMBL/GenBank/DDBJ whole genome shotgun (WGS) entry which is preliminary data.</text>
</comment>
<evidence type="ECO:0000256" key="5">
    <source>
        <dbReference type="ARBA" id="ARBA00022694"/>
    </source>
</evidence>
<gene>
    <name evidence="11" type="primary">tsaE</name>
    <name evidence="11" type="ORF">ENV60_01460</name>
</gene>
<dbReference type="SUPFAM" id="SSF52540">
    <property type="entry name" value="P-loop containing nucleoside triphosphate hydrolases"/>
    <property type="match status" value="1"/>
</dbReference>
<keyword evidence="9" id="KW-0460">Magnesium</keyword>
<keyword evidence="4" id="KW-0963">Cytoplasm</keyword>
<keyword evidence="6" id="KW-0479">Metal-binding</keyword>
<dbReference type="PANTHER" id="PTHR33540:SF2">
    <property type="entry name" value="TRNA THREONYLCARBAMOYLADENOSINE BIOSYNTHESIS PROTEIN TSAE"/>
    <property type="match status" value="1"/>
</dbReference>
<dbReference type="InterPro" id="IPR027417">
    <property type="entry name" value="P-loop_NTPase"/>
</dbReference>
<keyword evidence="5" id="KW-0819">tRNA processing</keyword>
<evidence type="ECO:0000256" key="1">
    <source>
        <dbReference type="ARBA" id="ARBA00004496"/>
    </source>
</evidence>
<dbReference type="Gene3D" id="3.40.50.300">
    <property type="entry name" value="P-loop containing nucleotide triphosphate hydrolases"/>
    <property type="match status" value="1"/>
</dbReference>
<dbReference type="NCBIfam" id="TIGR00150">
    <property type="entry name" value="T6A_YjeE"/>
    <property type="match status" value="1"/>
</dbReference>
<evidence type="ECO:0000256" key="7">
    <source>
        <dbReference type="ARBA" id="ARBA00022741"/>
    </source>
</evidence>